<protein>
    <submittedName>
        <fullName evidence="1">Uncharacterized protein</fullName>
    </submittedName>
</protein>
<evidence type="ECO:0000313" key="2">
    <source>
        <dbReference type="Proteomes" id="UP000768646"/>
    </source>
</evidence>
<proteinExistence type="predicted"/>
<reference evidence="1 2" key="1">
    <citation type="journal article" date="2021" name="Commun. Biol.">
        <title>Genomic insights into the host specific adaptation of the Pneumocystis genus.</title>
        <authorList>
            <person name="Cisse O.H."/>
            <person name="Ma L."/>
            <person name="Dekker J.P."/>
            <person name="Khil P.P."/>
            <person name="Youn J.-H."/>
            <person name="Brenchley J.M."/>
            <person name="Blair R."/>
            <person name="Pahar B."/>
            <person name="Chabe M."/>
            <person name="Van Rompay K.K.A."/>
            <person name="Keesler R."/>
            <person name="Sukura A."/>
            <person name="Hirsch V."/>
            <person name="Kutty G."/>
            <person name="Liu Y."/>
            <person name="Peng L."/>
            <person name="Chen J."/>
            <person name="Song J."/>
            <person name="Weissenbacher-Lang C."/>
            <person name="Xu J."/>
            <person name="Upham N.S."/>
            <person name="Stajich J.E."/>
            <person name="Cuomo C.A."/>
            <person name="Cushion M.T."/>
            <person name="Kovacs J.A."/>
        </authorList>
    </citation>
    <scope>NUCLEOTIDE SEQUENCE [LARGE SCALE GENOMIC DNA]</scope>
    <source>
        <strain evidence="1 2">RABM</strain>
    </source>
</reference>
<comment type="caution">
    <text evidence="1">The sequence shown here is derived from an EMBL/GenBank/DDBJ whole genome shotgun (WGS) entry which is preliminary data.</text>
</comment>
<name>A0ACB7CEP5_9ASCO</name>
<dbReference type="EMBL" id="JABTEG010000001">
    <property type="protein sequence ID" value="KAG4306271.1"/>
    <property type="molecule type" value="Genomic_DNA"/>
</dbReference>
<dbReference type="Proteomes" id="UP000768646">
    <property type="component" value="Unassembled WGS sequence"/>
</dbReference>
<accession>A0ACB7CEP5</accession>
<sequence>MRLLSDDDDDSDVSDTFVINKTYAQKYEHNKAREELHRLKDKYGSDFEDTDSETEDEIGDLATPSMNAAILETIFKIRNKDPDIYKPDMDFYGHLKDEVKVRDKSKPVRLNDYQRHWLLNASVNGFGEEEDQKSRPKNESTYVDEQRALKEEIINAVHEEVSEDFLTLRKKSKEELEEEDEAYKNFLMNKVNDKVSKDMLRQWIDVSNNPLDQLHKTSSSEVDDEKFLFSYVLNRGWIDKSENLVASYDEVIKGLESDESFDEKVDEFEAKYNFRFEEGDANQIVGYSRNIASVRRKNEKRKHAREKKNQVKHIERLKKEEEISRLKNLKKKELMEKLNKIAEVAGDSTLDFKDIDIEGDFDPESWSARMDEIFNEAYYNKKEKKPVFEDDIDIRDIDPNCDEPLKDNTDIQTNLMKSQKDKEKLEKNILVPKLSKKEKETRKRKLESMLDQHYHILNIKKNGTFKYQEVDPYVFGLSRADILYANDAELNEYVSLKKFTPYKNKELHEKDKKKYGKKKRLKEWRKRIWGEYFDNHDTIIENNNTNAVSNDKKVSKKEK</sequence>
<evidence type="ECO:0000313" key="1">
    <source>
        <dbReference type="EMBL" id="KAG4306271.1"/>
    </source>
</evidence>
<gene>
    <name evidence="1" type="ORF">PORY_000259</name>
</gene>
<keyword evidence="2" id="KW-1185">Reference proteome</keyword>
<organism evidence="1 2">
    <name type="scientific">Pneumocystis oryctolagi</name>
    <dbReference type="NCBI Taxonomy" id="42067"/>
    <lineage>
        <taxon>Eukaryota</taxon>
        <taxon>Fungi</taxon>
        <taxon>Dikarya</taxon>
        <taxon>Ascomycota</taxon>
        <taxon>Taphrinomycotina</taxon>
        <taxon>Pneumocystomycetes</taxon>
        <taxon>Pneumocystaceae</taxon>
        <taxon>Pneumocystis</taxon>
    </lineage>
</organism>